<dbReference type="Proteomes" id="UP000223527">
    <property type="component" value="Unassembled WGS sequence"/>
</dbReference>
<dbReference type="PROSITE" id="PS51063">
    <property type="entry name" value="HTH_CRP_2"/>
    <property type="match status" value="1"/>
</dbReference>
<dbReference type="GO" id="GO:0003677">
    <property type="term" value="F:DNA binding"/>
    <property type="evidence" value="ECO:0007669"/>
    <property type="project" value="UniProtKB-KW"/>
</dbReference>
<sequence>MPIRRTLHAPDIPIETVYFHETGWASMLAVLEDGSGAEVGLVGFEGMVGLPVILGGETDELEALVQAPGTAYSMGAEALSQAMEEDAVLRRLLLRFALAFHSQAARTGACNGRHNTEQRLARWLLMAHDRVEGDEFPMTHEFLAMMLGVRRAGVTVAAGALQKAQLVGYERGRVRILNRRGLEATACECYGVTRRAYERLLGGGGPRGCR</sequence>
<protein>
    <submittedName>
        <fullName evidence="5">Crp/Fnr family transcriptional regulator</fullName>
    </submittedName>
</protein>
<dbReference type="Pfam" id="PF13545">
    <property type="entry name" value="HTH_Crp_2"/>
    <property type="match status" value="1"/>
</dbReference>
<accession>A0A2C7A5I1</accession>
<comment type="caution">
    <text evidence="5">The sequence shown here is derived from an EMBL/GenBank/DDBJ whole genome shotgun (WGS) entry which is preliminary data.</text>
</comment>
<feature type="domain" description="HTH crp-type" evidence="4">
    <location>
        <begin position="114"/>
        <end position="180"/>
    </location>
</feature>
<name>A0A2C7A5I1_9PROT</name>
<evidence type="ECO:0000256" key="3">
    <source>
        <dbReference type="ARBA" id="ARBA00023163"/>
    </source>
</evidence>
<dbReference type="Gene3D" id="2.60.120.10">
    <property type="entry name" value="Jelly Rolls"/>
    <property type="match status" value="1"/>
</dbReference>
<proteinExistence type="predicted"/>
<dbReference type="InterPro" id="IPR014710">
    <property type="entry name" value="RmlC-like_jellyroll"/>
</dbReference>
<evidence type="ECO:0000313" key="6">
    <source>
        <dbReference type="Proteomes" id="UP000223527"/>
    </source>
</evidence>
<dbReference type="GO" id="GO:0006355">
    <property type="term" value="P:regulation of DNA-templated transcription"/>
    <property type="evidence" value="ECO:0007669"/>
    <property type="project" value="InterPro"/>
</dbReference>
<keyword evidence="3" id="KW-0804">Transcription</keyword>
<keyword evidence="6" id="KW-1185">Reference proteome</keyword>
<dbReference type="InterPro" id="IPR036390">
    <property type="entry name" value="WH_DNA-bd_sf"/>
</dbReference>
<evidence type="ECO:0000313" key="5">
    <source>
        <dbReference type="EMBL" id="PHK93239.1"/>
    </source>
</evidence>
<gene>
    <name evidence="5" type="ORF">CR162_19730</name>
</gene>
<dbReference type="EMBL" id="PDNU01000057">
    <property type="protein sequence ID" value="PHK93239.1"/>
    <property type="molecule type" value="Genomic_DNA"/>
</dbReference>
<evidence type="ECO:0000259" key="4">
    <source>
        <dbReference type="PROSITE" id="PS51063"/>
    </source>
</evidence>
<keyword evidence="2" id="KW-0238">DNA-binding</keyword>
<dbReference type="AlphaFoldDB" id="A0A2C7A5I1"/>
<dbReference type="InterPro" id="IPR012318">
    <property type="entry name" value="HTH_CRP"/>
</dbReference>
<evidence type="ECO:0000256" key="2">
    <source>
        <dbReference type="ARBA" id="ARBA00023125"/>
    </source>
</evidence>
<dbReference type="InterPro" id="IPR018490">
    <property type="entry name" value="cNMP-bd_dom_sf"/>
</dbReference>
<organism evidence="5 6">
    <name type="scientific">Teichococcus rhizosphaerae</name>
    <dbReference type="NCBI Taxonomy" id="1335062"/>
    <lineage>
        <taxon>Bacteria</taxon>
        <taxon>Pseudomonadati</taxon>
        <taxon>Pseudomonadota</taxon>
        <taxon>Alphaproteobacteria</taxon>
        <taxon>Acetobacterales</taxon>
        <taxon>Roseomonadaceae</taxon>
        <taxon>Roseomonas</taxon>
    </lineage>
</organism>
<keyword evidence="1" id="KW-0805">Transcription regulation</keyword>
<dbReference type="OrthoDB" id="7506088at2"/>
<reference evidence="5 6" key="1">
    <citation type="submission" date="2017-10" db="EMBL/GenBank/DDBJ databases">
        <authorList>
            <person name="Banno H."/>
            <person name="Chua N.-H."/>
        </authorList>
    </citation>
    <scope>NUCLEOTIDE SEQUENCE [LARGE SCALE GENOMIC DNA]</scope>
    <source>
        <strain evidence="5 6">YW11</strain>
    </source>
</reference>
<dbReference type="SUPFAM" id="SSF46785">
    <property type="entry name" value="Winged helix' DNA-binding domain"/>
    <property type="match status" value="1"/>
</dbReference>
<dbReference type="SUPFAM" id="SSF51206">
    <property type="entry name" value="cAMP-binding domain-like"/>
    <property type="match status" value="1"/>
</dbReference>
<evidence type="ECO:0000256" key="1">
    <source>
        <dbReference type="ARBA" id="ARBA00023015"/>
    </source>
</evidence>